<accession>A0A1I3NZH0</accession>
<dbReference type="EMBL" id="FORY01000002">
    <property type="protein sequence ID" value="SFJ14708.1"/>
    <property type="molecule type" value="Genomic_DNA"/>
</dbReference>
<reference evidence="8 9" key="1">
    <citation type="submission" date="2016-10" db="EMBL/GenBank/DDBJ databases">
        <authorList>
            <person name="de Groot N.N."/>
        </authorList>
    </citation>
    <scope>NUCLEOTIDE SEQUENCE [LARGE SCALE GENOMIC DNA]</scope>
    <source>
        <strain evidence="8 9">CGMCC 1.8891</strain>
    </source>
</reference>
<protein>
    <submittedName>
        <fullName evidence="8">EamA-like transporter family protein</fullName>
    </submittedName>
</protein>
<keyword evidence="4 6" id="KW-1133">Transmembrane helix</keyword>
<feature type="transmembrane region" description="Helical" evidence="6">
    <location>
        <begin position="218"/>
        <end position="238"/>
    </location>
</feature>
<dbReference type="PANTHER" id="PTHR22911">
    <property type="entry name" value="ACYL-MALONYL CONDENSING ENZYME-RELATED"/>
    <property type="match status" value="1"/>
</dbReference>
<feature type="transmembrane region" description="Helical" evidence="6">
    <location>
        <begin position="84"/>
        <end position="102"/>
    </location>
</feature>
<evidence type="ECO:0000256" key="4">
    <source>
        <dbReference type="ARBA" id="ARBA00022989"/>
    </source>
</evidence>
<dbReference type="PANTHER" id="PTHR22911:SF6">
    <property type="entry name" value="SOLUTE CARRIER FAMILY 35 MEMBER G1"/>
    <property type="match status" value="1"/>
</dbReference>
<evidence type="ECO:0000256" key="1">
    <source>
        <dbReference type="ARBA" id="ARBA00004141"/>
    </source>
</evidence>
<feature type="domain" description="EamA" evidence="7">
    <location>
        <begin position="160"/>
        <end position="290"/>
    </location>
</feature>
<dbReference type="AlphaFoldDB" id="A0A1I3NZH0"/>
<name>A0A1I3NZH0_9RHOB</name>
<dbReference type="SUPFAM" id="SSF103481">
    <property type="entry name" value="Multidrug resistance efflux transporter EmrE"/>
    <property type="match status" value="2"/>
</dbReference>
<evidence type="ECO:0000256" key="3">
    <source>
        <dbReference type="ARBA" id="ARBA00022692"/>
    </source>
</evidence>
<dbReference type="Proteomes" id="UP000183299">
    <property type="component" value="Unassembled WGS sequence"/>
</dbReference>
<keyword evidence="3 6" id="KW-0812">Transmembrane</keyword>
<dbReference type="STRING" id="576117.SAMN04488138_102140"/>
<comment type="similarity">
    <text evidence="2">Belongs to the drug/metabolite transporter (DMT) superfamily. 10 TMS drug/metabolite exporter (DME) (TC 2.A.7.3) family.</text>
</comment>
<feature type="transmembrane region" description="Helical" evidence="6">
    <location>
        <begin position="182"/>
        <end position="206"/>
    </location>
</feature>
<feature type="transmembrane region" description="Helical" evidence="6">
    <location>
        <begin position="12"/>
        <end position="31"/>
    </location>
</feature>
<dbReference type="GO" id="GO:0016020">
    <property type="term" value="C:membrane"/>
    <property type="evidence" value="ECO:0007669"/>
    <property type="project" value="UniProtKB-SubCell"/>
</dbReference>
<dbReference type="Pfam" id="PF00892">
    <property type="entry name" value="EamA"/>
    <property type="match status" value="2"/>
</dbReference>
<feature type="domain" description="EamA" evidence="7">
    <location>
        <begin position="16"/>
        <end position="148"/>
    </location>
</feature>
<evidence type="ECO:0000259" key="7">
    <source>
        <dbReference type="Pfam" id="PF00892"/>
    </source>
</evidence>
<feature type="transmembrane region" description="Helical" evidence="6">
    <location>
        <begin position="158"/>
        <end position="175"/>
    </location>
</feature>
<evidence type="ECO:0000313" key="8">
    <source>
        <dbReference type="EMBL" id="SFJ14708.1"/>
    </source>
</evidence>
<organism evidence="8 9">
    <name type="scientific">Celeribacter halophilus</name>
    <dbReference type="NCBI Taxonomy" id="576117"/>
    <lineage>
        <taxon>Bacteria</taxon>
        <taxon>Pseudomonadati</taxon>
        <taxon>Pseudomonadota</taxon>
        <taxon>Alphaproteobacteria</taxon>
        <taxon>Rhodobacterales</taxon>
        <taxon>Roseobacteraceae</taxon>
        <taxon>Celeribacter</taxon>
    </lineage>
</organism>
<proteinExistence type="inferred from homology"/>
<keyword evidence="5 6" id="KW-0472">Membrane</keyword>
<dbReference type="Gene3D" id="1.10.3730.20">
    <property type="match status" value="2"/>
</dbReference>
<dbReference type="InterPro" id="IPR000620">
    <property type="entry name" value="EamA_dom"/>
</dbReference>
<feature type="transmembrane region" description="Helical" evidence="6">
    <location>
        <begin position="43"/>
        <end position="64"/>
    </location>
</feature>
<evidence type="ECO:0000256" key="5">
    <source>
        <dbReference type="ARBA" id="ARBA00023136"/>
    </source>
</evidence>
<evidence type="ECO:0000313" key="9">
    <source>
        <dbReference type="Proteomes" id="UP000183299"/>
    </source>
</evidence>
<dbReference type="InterPro" id="IPR037185">
    <property type="entry name" value="EmrE-like"/>
</dbReference>
<feature type="transmembrane region" description="Helical" evidence="6">
    <location>
        <begin position="134"/>
        <end position="152"/>
    </location>
</feature>
<evidence type="ECO:0000256" key="2">
    <source>
        <dbReference type="ARBA" id="ARBA00009853"/>
    </source>
</evidence>
<keyword evidence="9" id="KW-1185">Reference proteome</keyword>
<feature type="transmembrane region" description="Helical" evidence="6">
    <location>
        <begin position="273"/>
        <end position="292"/>
    </location>
</feature>
<gene>
    <name evidence="8" type="ORF">SAMN04488138_102140</name>
</gene>
<comment type="subcellular location">
    <subcellularLocation>
        <location evidence="1">Membrane</location>
        <topology evidence="1">Multi-pass membrane protein</topology>
    </subcellularLocation>
</comment>
<feature type="transmembrane region" description="Helical" evidence="6">
    <location>
        <begin position="250"/>
        <end position="267"/>
    </location>
</feature>
<dbReference type="OrthoDB" id="7165334at2"/>
<evidence type="ECO:0000256" key="6">
    <source>
        <dbReference type="SAM" id="Phobius"/>
    </source>
</evidence>
<sequence>MTLSPDLATLKAGNLKGALLMVLAMFCFSLEDMAVKQAAAHMPVGQILTLFGFAGTMIFAGLTWQRRERVFHPVMTERVMVIRAGFEVLGRVFFTLSLALTALSTTSAILQATPLMVAAAAVVIFREPVSLSRWALIALGFLGVLLVIRPGLDGFSPLSILAVLGMIGFAGRDLATRAASPVLSYAQLGVTGFAALLLSGLLLSVYDGYWIIPQVSDLGFIIMASLVGVAAYTALTMAMRMGELSVVTPFRYTRLVFAMVLGALVFGERPDALELLGGAVIVGAGVLLMLTARGARKST</sequence>
<dbReference type="GeneID" id="98663947"/>
<dbReference type="RefSeq" id="WP_066606035.1">
    <property type="nucleotide sequence ID" value="NZ_FORY01000002.1"/>
</dbReference>